<proteinExistence type="predicted"/>
<keyword evidence="2" id="KW-1185">Reference proteome</keyword>
<dbReference type="EMBL" id="JACHBX010000001">
    <property type="protein sequence ID" value="MBB6133181.1"/>
    <property type="molecule type" value="Genomic_DNA"/>
</dbReference>
<name>A0A7X0CCX5_9BURK</name>
<dbReference type="AlphaFoldDB" id="A0A7X0CCX5"/>
<dbReference type="RefSeq" id="WP_183552427.1">
    <property type="nucleotide sequence ID" value="NZ_BAAAEK010000008.1"/>
</dbReference>
<evidence type="ECO:0000313" key="1">
    <source>
        <dbReference type="EMBL" id="MBB6133181.1"/>
    </source>
</evidence>
<sequence>MSKKKPVSFVPFANEADVIGIGDLTLENRLDRITIAGDVDLTADVPGLAHARRLHAVLGEIVAALEARASAGELPEQLPPPEVKTIDNPFA</sequence>
<organism evidence="1 2">
    <name type="scientific">Massilia aurea</name>
    <dbReference type="NCBI Taxonomy" id="373040"/>
    <lineage>
        <taxon>Bacteria</taxon>
        <taxon>Pseudomonadati</taxon>
        <taxon>Pseudomonadota</taxon>
        <taxon>Betaproteobacteria</taxon>
        <taxon>Burkholderiales</taxon>
        <taxon>Oxalobacteraceae</taxon>
        <taxon>Telluria group</taxon>
        <taxon>Massilia</taxon>
    </lineage>
</organism>
<protein>
    <submittedName>
        <fullName evidence="1">Uncharacterized protein</fullName>
    </submittedName>
</protein>
<comment type="caution">
    <text evidence="1">The sequence shown here is derived from an EMBL/GenBank/DDBJ whole genome shotgun (WGS) entry which is preliminary data.</text>
</comment>
<reference evidence="1 2" key="1">
    <citation type="submission" date="2020-08" db="EMBL/GenBank/DDBJ databases">
        <title>The Agave Microbiome: Exploring the role of microbial communities in plant adaptations to desert environments.</title>
        <authorList>
            <person name="Partida-Martinez L.P."/>
        </authorList>
    </citation>
    <scope>NUCLEOTIDE SEQUENCE [LARGE SCALE GENOMIC DNA]</scope>
    <source>
        <strain evidence="1 2">AT3.2</strain>
    </source>
</reference>
<gene>
    <name evidence="1" type="ORF">HD842_001292</name>
</gene>
<dbReference type="Proteomes" id="UP000540787">
    <property type="component" value="Unassembled WGS sequence"/>
</dbReference>
<accession>A0A7X0CCX5</accession>
<evidence type="ECO:0000313" key="2">
    <source>
        <dbReference type="Proteomes" id="UP000540787"/>
    </source>
</evidence>